<dbReference type="RefSeq" id="WP_187634240.1">
    <property type="nucleotide sequence ID" value="NZ_VZQQ01000007.1"/>
</dbReference>
<keyword evidence="7 8" id="KW-0472">Membrane</keyword>
<protein>
    <submittedName>
        <fullName evidence="9">AI-2E family transporter</fullName>
    </submittedName>
</protein>
<evidence type="ECO:0000313" key="10">
    <source>
        <dbReference type="Proteomes" id="UP000736373"/>
    </source>
</evidence>
<feature type="transmembrane region" description="Helical" evidence="8">
    <location>
        <begin position="349"/>
        <end position="374"/>
    </location>
</feature>
<feature type="transmembrane region" description="Helical" evidence="8">
    <location>
        <begin position="245"/>
        <end position="267"/>
    </location>
</feature>
<keyword evidence="10" id="KW-1185">Reference proteome</keyword>
<evidence type="ECO:0000256" key="4">
    <source>
        <dbReference type="ARBA" id="ARBA00022475"/>
    </source>
</evidence>
<dbReference type="PANTHER" id="PTHR21716:SF53">
    <property type="entry name" value="PERMEASE PERM-RELATED"/>
    <property type="match status" value="1"/>
</dbReference>
<evidence type="ECO:0000256" key="6">
    <source>
        <dbReference type="ARBA" id="ARBA00022989"/>
    </source>
</evidence>
<keyword evidence="3" id="KW-0813">Transport</keyword>
<feature type="transmembrane region" description="Helical" evidence="8">
    <location>
        <begin position="308"/>
        <end position="329"/>
    </location>
</feature>
<dbReference type="Pfam" id="PF01594">
    <property type="entry name" value="AI-2E_transport"/>
    <property type="match status" value="2"/>
</dbReference>
<feature type="transmembrane region" description="Helical" evidence="8">
    <location>
        <begin position="50"/>
        <end position="69"/>
    </location>
</feature>
<keyword evidence="5 8" id="KW-0812">Transmembrane</keyword>
<feature type="transmembrane region" description="Helical" evidence="8">
    <location>
        <begin position="273"/>
        <end position="296"/>
    </location>
</feature>
<dbReference type="InterPro" id="IPR002549">
    <property type="entry name" value="AI-2E-like"/>
</dbReference>
<dbReference type="PANTHER" id="PTHR21716">
    <property type="entry name" value="TRANSMEMBRANE PROTEIN"/>
    <property type="match status" value="1"/>
</dbReference>
<comment type="caution">
    <text evidence="9">The sequence shown here is derived from an EMBL/GenBank/DDBJ whole genome shotgun (WGS) entry which is preliminary data.</text>
</comment>
<evidence type="ECO:0000256" key="8">
    <source>
        <dbReference type="SAM" id="Phobius"/>
    </source>
</evidence>
<gene>
    <name evidence="9" type="ORF">F6X42_11190</name>
</gene>
<proteinExistence type="inferred from homology"/>
<keyword evidence="4" id="KW-1003">Cell membrane</keyword>
<name>A0ABR7PLA1_9BURK</name>
<feature type="transmembrane region" description="Helical" evidence="8">
    <location>
        <begin position="76"/>
        <end position="98"/>
    </location>
</feature>
<sequence>MNDTPESRGTRPTARIPAASAAIGIEGLVTFGVAVIAVACLYFASAVMIPITLAILLSFLVAPLADALSRLRLGHVASVCAAVLISVSIIALLCAVIATQLTDLAAGMPRYQATIAHKLDTVHSLTIGKLNRFASEAGQALQRATIEPPQPQAPNGAAAAASPHASAAVPVEVREPVPTPFELARRVLSPAISPLATAFIVFVVTIVILLQRDDLRDRAIRLFGSRDLHRTTTVMDETARRLSRYFVSQLGVNTGVGVVIGAGLFLIGVPSPILWGILAALLRLVPYVGIWIAAMLPTALAAAVSPGWTMAIWSLVLFVVAELTVGQVIEPLLYGRSTGLSPFSVVVAAIFWSWIWGPIGLILSTPLTLCLLVLGRHVRRLEFLDVLLGDQPALTPVENFYQRALAGDPDEAIEQAEVLLRDRSLSAYYDEVAIKALRLAANDVTSGSVTSAQLARIESTTNDLVDGLDGYEDRVPTPLGPLGPQANWGAVGPMAPPDETQAARVMPQSVDAANSSMSTTTVAPEPTHGREPAAISEPSVAAPVFAWHAPTSRVLCLPGRGPLDALATVILLQLLAKRGFAARSLPHEAVSRASIDSLEADDVGIVCILYLQIDGVPSHLRNLVRRIRARLPKVSVVVGLWTPEDMRQWSADQQDSLEAECSVTSLQQMLAACRRIDATRTVIAEPQFEHG</sequence>
<evidence type="ECO:0000256" key="2">
    <source>
        <dbReference type="ARBA" id="ARBA00009773"/>
    </source>
</evidence>
<feature type="transmembrane region" description="Helical" evidence="8">
    <location>
        <begin position="191"/>
        <end position="210"/>
    </location>
</feature>
<organism evidence="9 10">
    <name type="scientific">Paraburkholderia podalyriae</name>
    <dbReference type="NCBI Taxonomy" id="1938811"/>
    <lineage>
        <taxon>Bacteria</taxon>
        <taxon>Pseudomonadati</taxon>
        <taxon>Pseudomonadota</taxon>
        <taxon>Betaproteobacteria</taxon>
        <taxon>Burkholderiales</taxon>
        <taxon>Burkholderiaceae</taxon>
        <taxon>Paraburkholderia</taxon>
    </lineage>
</organism>
<evidence type="ECO:0000313" key="9">
    <source>
        <dbReference type="EMBL" id="MBC8747157.1"/>
    </source>
</evidence>
<reference evidence="9 10" key="1">
    <citation type="submission" date="2019-09" db="EMBL/GenBank/DDBJ databases">
        <title>Paraburkholderia podalyriae sp. nov., A South African Podalyria-associated rhizobium.</title>
        <authorList>
            <person name="Mavima L."/>
            <person name="Beukes C.W."/>
            <person name="Palmer M."/>
            <person name="De Meyer S.E."/>
            <person name="James E.K."/>
            <person name="Maluk M."/>
            <person name="Avontuur J.R."/>
            <person name="Chan W.Y."/>
            <person name="Venter S.N."/>
            <person name="Steenkamp E.T."/>
        </authorList>
    </citation>
    <scope>NUCLEOTIDE SEQUENCE [LARGE SCALE GENOMIC DNA]</scope>
    <source>
        <strain evidence="9 10">WC7.3b</strain>
    </source>
</reference>
<comment type="subcellular location">
    <subcellularLocation>
        <location evidence="1">Cell membrane</location>
        <topology evidence="1">Multi-pass membrane protein</topology>
    </subcellularLocation>
</comment>
<evidence type="ECO:0000256" key="5">
    <source>
        <dbReference type="ARBA" id="ARBA00022692"/>
    </source>
</evidence>
<comment type="similarity">
    <text evidence="2">Belongs to the autoinducer-2 exporter (AI-2E) (TC 2.A.86) family.</text>
</comment>
<feature type="transmembrane region" description="Helical" evidence="8">
    <location>
        <begin position="21"/>
        <end position="44"/>
    </location>
</feature>
<accession>A0ABR7PLA1</accession>
<dbReference type="Proteomes" id="UP000736373">
    <property type="component" value="Unassembled WGS sequence"/>
</dbReference>
<evidence type="ECO:0000256" key="7">
    <source>
        <dbReference type="ARBA" id="ARBA00023136"/>
    </source>
</evidence>
<keyword evidence="6 8" id="KW-1133">Transmembrane helix</keyword>
<dbReference type="EMBL" id="VZQQ01000007">
    <property type="protein sequence ID" value="MBC8747157.1"/>
    <property type="molecule type" value="Genomic_DNA"/>
</dbReference>
<evidence type="ECO:0000256" key="1">
    <source>
        <dbReference type="ARBA" id="ARBA00004651"/>
    </source>
</evidence>
<evidence type="ECO:0000256" key="3">
    <source>
        <dbReference type="ARBA" id="ARBA00022448"/>
    </source>
</evidence>